<evidence type="ECO:0000313" key="2">
    <source>
        <dbReference type="Proteomes" id="UP000253606"/>
    </source>
</evidence>
<keyword evidence="1" id="KW-0378">Hydrolase</keyword>
<dbReference type="InterPro" id="IPR029058">
    <property type="entry name" value="AB_hydrolase_fold"/>
</dbReference>
<dbReference type="GO" id="GO:0016787">
    <property type="term" value="F:hydrolase activity"/>
    <property type="evidence" value="ECO:0007669"/>
    <property type="project" value="UniProtKB-KW"/>
</dbReference>
<proteinExistence type="predicted"/>
<name>A0A2Z5GB25_9BACT</name>
<dbReference type="Gene3D" id="3.40.50.1820">
    <property type="entry name" value="alpha/beta hydrolase"/>
    <property type="match status" value="1"/>
</dbReference>
<keyword evidence="2" id="KW-1185">Reference proteome</keyword>
<dbReference type="RefSeq" id="WP_114210436.1">
    <property type="nucleotide sequence ID" value="NZ_CP030840.1"/>
</dbReference>
<gene>
    <name evidence="1" type="ORF">ACPOL_6623</name>
</gene>
<dbReference type="SUPFAM" id="SSF53474">
    <property type="entry name" value="alpha/beta-Hydrolases"/>
    <property type="match status" value="1"/>
</dbReference>
<accession>A0A2Z5GB25</accession>
<reference evidence="1 2" key="1">
    <citation type="journal article" date="2018" name="Front. Microbiol.">
        <title>Hydrolytic Capabilities as a Key to Environmental Success: Chitinolytic and Cellulolytic Acidobacteria From Acidic Sub-arctic Soils and Boreal Peatlands.</title>
        <authorList>
            <person name="Belova S.E."/>
            <person name="Ravin N.V."/>
            <person name="Pankratov T.A."/>
            <person name="Rakitin A.L."/>
            <person name="Ivanova A.A."/>
            <person name="Beletsky A.V."/>
            <person name="Mardanov A.V."/>
            <person name="Sinninghe Damste J.S."/>
            <person name="Dedysh S.N."/>
        </authorList>
    </citation>
    <scope>NUCLEOTIDE SEQUENCE [LARGE SCALE GENOMIC DNA]</scope>
    <source>
        <strain evidence="1 2">SBC82</strain>
    </source>
</reference>
<dbReference type="KEGG" id="abas:ACPOL_6623"/>
<dbReference type="AlphaFoldDB" id="A0A2Z5GB25"/>
<dbReference type="OrthoDB" id="9773293at2"/>
<dbReference type="Proteomes" id="UP000253606">
    <property type="component" value="Chromosome"/>
</dbReference>
<sequence length="130" mass="14435">MIAEKSKESSQLNVPLKALLFFTDTPEGRQAGIDFVKRINNHTVDPEYPASQETVQAQAKAYSTWGLTPADYTQLEAIKQPVLIVNGNQDLIAPTVNSYVLYQHIPEAQLSLYTDPGHGSLFQHSMSCTR</sequence>
<organism evidence="1 2">
    <name type="scientific">Acidisarcina polymorpha</name>
    <dbReference type="NCBI Taxonomy" id="2211140"/>
    <lineage>
        <taxon>Bacteria</taxon>
        <taxon>Pseudomonadati</taxon>
        <taxon>Acidobacteriota</taxon>
        <taxon>Terriglobia</taxon>
        <taxon>Terriglobales</taxon>
        <taxon>Acidobacteriaceae</taxon>
        <taxon>Acidisarcina</taxon>
    </lineage>
</organism>
<evidence type="ECO:0000313" key="1">
    <source>
        <dbReference type="EMBL" id="AXC15835.1"/>
    </source>
</evidence>
<protein>
    <submittedName>
        <fullName evidence="1">Hydrolase, alpha/beta fold family</fullName>
    </submittedName>
</protein>
<dbReference type="EMBL" id="CP030840">
    <property type="protein sequence ID" value="AXC15835.1"/>
    <property type="molecule type" value="Genomic_DNA"/>
</dbReference>